<dbReference type="EMBL" id="AP022610">
    <property type="protein sequence ID" value="BBZ30822.1"/>
    <property type="molecule type" value="Genomic_DNA"/>
</dbReference>
<accession>A0A7I7XP86</accession>
<gene>
    <name evidence="1" type="ORF">MMAD_51170</name>
</gene>
<organism evidence="1 2">
    <name type="scientific">Mycolicibacterium madagascariense</name>
    <dbReference type="NCBI Taxonomy" id="212765"/>
    <lineage>
        <taxon>Bacteria</taxon>
        <taxon>Bacillati</taxon>
        <taxon>Actinomycetota</taxon>
        <taxon>Actinomycetes</taxon>
        <taxon>Mycobacteriales</taxon>
        <taxon>Mycobacteriaceae</taxon>
        <taxon>Mycolicibacterium</taxon>
    </lineage>
</organism>
<keyword evidence="2" id="KW-1185">Reference proteome</keyword>
<proteinExistence type="predicted"/>
<name>A0A7I7XP86_9MYCO</name>
<dbReference type="KEGG" id="mmag:MMAD_51170"/>
<reference evidence="1 2" key="1">
    <citation type="journal article" date="2019" name="Emerg. Microbes Infect.">
        <title>Comprehensive subspecies identification of 175 nontuberculous mycobacteria species based on 7547 genomic profiles.</title>
        <authorList>
            <person name="Matsumoto Y."/>
            <person name="Kinjo T."/>
            <person name="Motooka D."/>
            <person name="Nabeya D."/>
            <person name="Jung N."/>
            <person name="Uechi K."/>
            <person name="Horii T."/>
            <person name="Iida T."/>
            <person name="Fujita J."/>
            <person name="Nakamura S."/>
        </authorList>
    </citation>
    <scope>NUCLEOTIDE SEQUENCE [LARGE SCALE GENOMIC DNA]</scope>
    <source>
        <strain evidence="1 2">JCM 13574</strain>
    </source>
</reference>
<evidence type="ECO:0000313" key="1">
    <source>
        <dbReference type="EMBL" id="BBZ30822.1"/>
    </source>
</evidence>
<protein>
    <submittedName>
        <fullName evidence="1">Uncharacterized protein</fullName>
    </submittedName>
</protein>
<evidence type="ECO:0000313" key="2">
    <source>
        <dbReference type="Proteomes" id="UP000466517"/>
    </source>
</evidence>
<dbReference type="RefSeq" id="WP_163742541.1">
    <property type="nucleotide sequence ID" value="NZ_AP022610.1"/>
</dbReference>
<dbReference type="AlphaFoldDB" id="A0A7I7XP86"/>
<sequence length="76" mass="8719">MTDPRLDRKRARRAAALAWHPDAGGDAARFTAALEAIDRRYDAPPLLVRRSRLGSVRTLIRRIRVRRPGGRRYITL</sequence>
<dbReference type="Proteomes" id="UP000466517">
    <property type="component" value="Chromosome"/>
</dbReference>